<reference evidence="2" key="1">
    <citation type="submission" date="2022-03" db="EMBL/GenBank/DDBJ databases">
        <authorList>
            <person name="Leyn A S."/>
        </authorList>
    </citation>
    <scope>NUCLEOTIDE SEQUENCE</scope>
    <source>
        <strain evidence="2">Streptomyces globisporus 4-3</strain>
    </source>
</reference>
<feature type="region of interest" description="Disordered" evidence="1">
    <location>
        <begin position="1"/>
        <end position="47"/>
    </location>
</feature>
<sequence length="47" mass="5024">MQRPVPRTYDLWHGGLHRESAGRASGGPGAPARAGRERGETILTPAE</sequence>
<evidence type="ECO:0000313" key="3">
    <source>
        <dbReference type="Proteomes" id="UP001154015"/>
    </source>
</evidence>
<evidence type="ECO:0000256" key="1">
    <source>
        <dbReference type="SAM" id="MobiDB-lite"/>
    </source>
</evidence>
<protein>
    <submittedName>
        <fullName evidence="2">Uncharacterized protein</fullName>
    </submittedName>
</protein>
<name>A0ABN8UX61_STRGL</name>
<dbReference type="EMBL" id="CAKXYP010000003">
    <property type="protein sequence ID" value="CAH9414140.1"/>
    <property type="molecule type" value="Genomic_DNA"/>
</dbReference>
<organism evidence="2 3">
    <name type="scientific">Streptomyces globisporus</name>
    <dbReference type="NCBI Taxonomy" id="1908"/>
    <lineage>
        <taxon>Bacteria</taxon>
        <taxon>Bacillati</taxon>
        <taxon>Actinomycetota</taxon>
        <taxon>Actinomycetes</taxon>
        <taxon>Kitasatosporales</taxon>
        <taxon>Streptomycetaceae</taxon>
        <taxon>Streptomyces</taxon>
    </lineage>
</organism>
<comment type="caution">
    <text evidence="2">The sequence shown here is derived from an EMBL/GenBank/DDBJ whole genome shotgun (WGS) entry which is preliminary data.</text>
</comment>
<keyword evidence="3" id="KW-1185">Reference proteome</keyword>
<gene>
    <name evidence="2" type="ORF">SGL43_01143</name>
</gene>
<accession>A0ABN8UX61</accession>
<evidence type="ECO:0000313" key="2">
    <source>
        <dbReference type="EMBL" id="CAH9414140.1"/>
    </source>
</evidence>
<proteinExistence type="predicted"/>
<dbReference type="Proteomes" id="UP001154015">
    <property type="component" value="Unassembled WGS sequence"/>
</dbReference>